<feature type="non-terminal residue" evidence="2">
    <location>
        <position position="398"/>
    </location>
</feature>
<organism evidence="2 3">
    <name type="scientific">Didymodactylos carnosus</name>
    <dbReference type="NCBI Taxonomy" id="1234261"/>
    <lineage>
        <taxon>Eukaryota</taxon>
        <taxon>Metazoa</taxon>
        <taxon>Spiralia</taxon>
        <taxon>Gnathifera</taxon>
        <taxon>Rotifera</taxon>
        <taxon>Eurotatoria</taxon>
        <taxon>Bdelloidea</taxon>
        <taxon>Philodinida</taxon>
        <taxon>Philodinidae</taxon>
        <taxon>Didymodactylos</taxon>
    </lineage>
</organism>
<dbReference type="EMBL" id="CAJOBA010046004">
    <property type="protein sequence ID" value="CAF4184032.1"/>
    <property type="molecule type" value="Genomic_DNA"/>
</dbReference>
<evidence type="ECO:0000313" key="1">
    <source>
        <dbReference type="EMBL" id="CAF1375229.1"/>
    </source>
</evidence>
<evidence type="ECO:0000313" key="2">
    <source>
        <dbReference type="EMBL" id="CAF4184032.1"/>
    </source>
</evidence>
<dbReference type="Proteomes" id="UP000682733">
    <property type="component" value="Unassembled WGS sequence"/>
</dbReference>
<feature type="non-terminal residue" evidence="2">
    <location>
        <position position="1"/>
    </location>
</feature>
<dbReference type="EMBL" id="CAJNOK010024332">
    <property type="protein sequence ID" value="CAF1375229.1"/>
    <property type="molecule type" value="Genomic_DNA"/>
</dbReference>
<name>A0A8S2S517_9BILA</name>
<dbReference type="AlphaFoldDB" id="A0A8S2S517"/>
<accession>A0A8S2S517</accession>
<protein>
    <submittedName>
        <fullName evidence="2">Uncharacterized protein</fullName>
    </submittedName>
</protein>
<proteinExistence type="predicted"/>
<reference evidence="2" key="1">
    <citation type="submission" date="2021-02" db="EMBL/GenBank/DDBJ databases">
        <authorList>
            <person name="Nowell W R."/>
        </authorList>
    </citation>
    <scope>NUCLEOTIDE SEQUENCE</scope>
</reference>
<comment type="caution">
    <text evidence="2">The sequence shown here is derived from an EMBL/GenBank/DDBJ whole genome shotgun (WGS) entry which is preliminary data.</text>
</comment>
<sequence length="398" mass="45587">WYNGKIQSLIDRYLGPVVRLSFFNDIDHPRNRRIRNNTIDAHVECAPQRIINVDKDLTAIILKLKDEKLFTIENQHCRKLADEENHDHRCDGILIQAADTGIILLSMAFSKLIKLMQISNFVIKSFNSCTKTHTFIDITKIDEQLLDRIQIQPSVLLVLHGLSDCDSTSFIKNITKINFIGTYFNNPQLYKQLIDFGESTTKIHGYYIFQAKNKESIALDLPPTTDAFYLHCKGARNQVYIWKNPLEPYLVEMPEEQYGYEKVNDQISVIWRSKPPMPADVSLKMNDLDDILPHFQQTTNYWQQSPGQTSLFSLDHDYNAQSLLSSLENSISDGNESSPLSFLALTSIIIPYRASPADSICTLTKLFHVDVIPAKRRNTKNLPFGFMQYSKESSSDGL</sequence>
<dbReference type="Proteomes" id="UP000677228">
    <property type="component" value="Unassembled WGS sequence"/>
</dbReference>
<gene>
    <name evidence="1" type="ORF">OVA965_LOCUS31857</name>
    <name evidence="2" type="ORF">TMI583_LOCUS32698</name>
</gene>
<evidence type="ECO:0000313" key="3">
    <source>
        <dbReference type="Proteomes" id="UP000682733"/>
    </source>
</evidence>